<protein>
    <recommendedName>
        <fullName evidence="4">Aminoglycoside N(3)-acetyltransferase</fullName>
        <ecNumber evidence="4">2.3.1.-</ecNumber>
    </recommendedName>
</protein>
<sequence length="272" mass="30109">MKVTEQDAIRRTKMAVTRSALVEDFHRLGLKKAMTVIVHTSMSRIGWVCGGPVTVIEALQEVLTMEGTLVMPAHSADVSDPSDWDNPAVPASWWQSIYKEMPPFDPERTPTLGMGRVAECFRTFPGVKRSSHPIYSFAAWGAGAGAITSEHALDDGLGPASPLGKIYDRNGFVLLLGVGYGNNTSMHLGECFARRLQMIRRSSPVLIKNEKQWVTYRDWNYHEERFPRIGRAFEKKGAAGKALRNGTIGQAKSVLMSQRAIVDFTAETVRKG</sequence>
<dbReference type="InterPro" id="IPR003679">
    <property type="entry name" value="Amioglycoside_AcTrfase"/>
</dbReference>
<reference evidence="5" key="2">
    <citation type="submission" date="2020-09" db="EMBL/GenBank/DDBJ databases">
        <authorList>
            <person name="Sun Q."/>
            <person name="Ohkuma M."/>
        </authorList>
    </citation>
    <scope>NUCLEOTIDE SEQUENCE</scope>
    <source>
        <strain evidence="5">JCM 15325</strain>
    </source>
</reference>
<dbReference type="AlphaFoldDB" id="A0A917W540"/>
<evidence type="ECO:0000256" key="3">
    <source>
        <dbReference type="ARBA" id="ARBA00023315"/>
    </source>
</evidence>
<name>A0A917W540_9BACL</name>
<comment type="caution">
    <text evidence="5">The sequence shown here is derived from an EMBL/GenBank/DDBJ whole genome shotgun (WGS) entry which is preliminary data.</text>
</comment>
<dbReference type="EMBL" id="BMOK01000019">
    <property type="protein sequence ID" value="GGL64436.1"/>
    <property type="molecule type" value="Genomic_DNA"/>
</dbReference>
<evidence type="ECO:0000256" key="4">
    <source>
        <dbReference type="RuleBase" id="RU365031"/>
    </source>
</evidence>
<keyword evidence="2 4" id="KW-0808">Transferase</keyword>
<evidence type="ECO:0000313" key="6">
    <source>
        <dbReference type="Proteomes" id="UP000654670"/>
    </source>
</evidence>
<keyword evidence="4" id="KW-0046">Antibiotic resistance</keyword>
<dbReference type="RefSeq" id="WP_308424094.1">
    <property type="nucleotide sequence ID" value="NZ_BMOK01000019.1"/>
</dbReference>
<evidence type="ECO:0000256" key="2">
    <source>
        <dbReference type="ARBA" id="ARBA00022679"/>
    </source>
</evidence>
<organism evidence="5 6">
    <name type="scientific">Sporolactobacillus putidus</name>
    <dbReference type="NCBI Taxonomy" id="492735"/>
    <lineage>
        <taxon>Bacteria</taxon>
        <taxon>Bacillati</taxon>
        <taxon>Bacillota</taxon>
        <taxon>Bacilli</taxon>
        <taxon>Bacillales</taxon>
        <taxon>Sporolactobacillaceae</taxon>
        <taxon>Sporolactobacillus</taxon>
    </lineage>
</organism>
<comment type="similarity">
    <text evidence="1 4">Belongs to the antibiotic N-acetyltransferase family.</text>
</comment>
<keyword evidence="3 4" id="KW-0012">Acyltransferase</keyword>
<keyword evidence="6" id="KW-1185">Reference proteome</keyword>
<dbReference type="Proteomes" id="UP000654670">
    <property type="component" value="Unassembled WGS sequence"/>
</dbReference>
<proteinExistence type="inferred from homology"/>
<dbReference type="GO" id="GO:0046353">
    <property type="term" value="F:aminoglycoside 3-N-acetyltransferase activity"/>
    <property type="evidence" value="ECO:0007669"/>
    <property type="project" value="UniProtKB-EC"/>
</dbReference>
<dbReference type="PANTHER" id="PTHR11104:SF0">
    <property type="entry name" value="SPBETA PROPHAGE-DERIVED AMINOGLYCOSIDE N(3')-ACETYLTRANSFERASE-LIKE PROTEIN YOKD"/>
    <property type="match status" value="1"/>
</dbReference>
<accession>A0A917W540</accession>
<dbReference type="EC" id="2.3.1.-" evidence="4"/>
<gene>
    <name evidence="5" type="primary">yokD</name>
    <name evidence="5" type="ORF">GCM10007968_30420</name>
</gene>
<comment type="catalytic activity">
    <reaction evidence="4">
        <text>a 2-deoxystreptamine antibiotic + acetyl-CoA = an N(3)-acetyl-2-deoxystreptamine antibiotic + CoA + H(+)</text>
        <dbReference type="Rhea" id="RHEA:12665"/>
        <dbReference type="ChEBI" id="CHEBI:15378"/>
        <dbReference type="ChEBI" id="CHEBI:57287"/>
        <dbReference type="ChEBI" id="CHEBI:57288"/>
        <dbReference type="ChEBI" id="CHEBI:57921"/>
        <dbReference type="ChEBI" id="CHEBI:77452"/>
        <dbReference type="EC" id="2.3.1.81"/>
    </reaction>
</comment>
<evidence type="ECO:0000313" key="5">
    <source>
        <dbReference type="EMBL" id="GGL64436.1"/>
    </source>
</evidence>
<reference evidence="5" key="1">
    <citation type="journal article" date="2014" name="Int. J. Syst. Evol. Microbiol.">
        <title>Complete genome sequence of Corynebacterium casei LMG S-19264T (=DSM 44701T), isolated from a smear-ripened cheese.</title>
        <authorList>
            <consortium name="US DOE Joint Genome Institute (JGI-PGF)"/>
            <person name="Walter F."/>
            <person name="Albersmeier A."/>
            <person name="Kalinowski J."/>
            <person name="Ruckert C."/>
        </authorList>
    </citation>
    <scope>NUCLEOTIDE SEQUENCE</scope>
    <source>
        <strain evidence="5">JCM 15325</strain>
    </source>
</reference>
<dbReference type="SUPFAM" id="SSF110710">
    <property type="entry name" value="TTHA0583/YokD-like"/>
    <property type="match status" value="1"/>
</dbReference>
<dbReference type="InterPro" id="IPR028345">
    <property type="entry name" value="Antibiotic_NAT-like"/>
</dbReference>
<dbReference type="GO" id="GO:0046677">
    <property type="term" value="P:response to antibiotic"/>
    <property type="evidence" value="ECO:0007669"/>
    <property type="project" value="UniProtKB-KW"/>
</dbReference>
<evidence type="ECO:0000256" key="1">
    <source>
        <dbReference type="ARBA" id="ARBA00006383"/>
    </source>
</evidence>
<dbReference type="Pfam" id="PF02522">
    <property type="entry name" value="Antibiotic_NAT"/>
    <property type="match status" value="1"/>
</dbReference>
<dbReference type="PANTHER" id="PTHR11104">
    <property type="entry name" value="AMINOGLYCOSIDE N3-ACETYLTRANSFERASE"/>
    <property type="match status" value="1"/>
</dbReference>